<accession>A0A1E4RLP0</accession>
<dbReference type="RefSeq" id="XP_020077261.1">
    <property type="nucleotide sequence ID" value="XM_020221201.1"/>
</dbReference>
<name>A0A1E4RLP0_9ASCO</name>
<dbReference type="Gene3D" id="3.10.20.250">
    <property type="entry name" value="YML108W-like"/>
    <property type="match status" value="1"/>
</dbReference>
<dbReference type="OrthoDB" id="4035606at2759"/>
<dbReference type="InterPro" id="IPR015080">
    <property type="entry name" value="DUF1892"/>
</dbReference>
<proteinExistence type="predicted"/>
<evidence type="ECO:0000256" key="1">
    <source>
        <dbReference type="SAM" id="MobiDB-lite"/>
    </source>
</evidence>
<evidence type="ECO:0000313" key="3">
    <source>
        <dbReference type="Proteomes" id="UP000095085"/>
    </source>
</evidence>
<evidence type="ECO:0000313" key="2">
    <source>
        <dbReference type="EMBL" id="ODV68194.1"/>
    </source>
</evidence>
<feature type="region of interest" description="Disordered" evidence="1">
    <location>
        <begin position="108"/>
        <end position="128"/>
    </location>
</feature>
<dbReference type="SUPFAM" id="SSF89975">
    <property type="entry name" value="Hypothetical protein Yml108w"/>
    <property type="match status" value="1"/>
</dbReference>
<protein>
    <submittedName>
        <fullName evidence="2">DUF1892-domain-containing protein</fullName>
    </submittedName>
</protein>
<sequence length="128" mass="14180">MSDPIDPPSATELEQEELDHPMRVIIIINSPDVPDADMDERLLDNIQSFDAMNAFFDSFDEAIAIPNDGHIKYEVGSDGLVVIVVDSRDLKLKALGWIDDYLAKLTSTAASTNDEGDEDTEPSKKQKK</sequence>
<dbReference type="Proteomes" id="UP000095085">
    <property type="component" value="Unassembled WGS sequence"/>
</dbReference>
<dbReference type="GeneID" id="30995751"/>
<dbReference type="AlphaFoldDB" id="A0A1E4RLP0"/>
<organism evidence="2 3">
    <name type="scientific">Hyphopichia burtonii NRRL Y-1933</name>
    <dbReference type="NCBI Taxonomy" id="984485"/>
    <lineage>
        <taxon>Eukaryota</taxon>
        <taxon>Fungi</taxon>
        <taxon>Dikarya</taxon>
        <taxon>Ascomycota</taxon>
        <taxon>Saccharomycotina</taxon>
        <taxon>Pichiomycetes</taxon>
        <taxon>Debaryomycetaceae</taxon>
        <taxon>Hyphopichia</taxon>
    </lineage>
</organism>
<gene>
    <name evidence="2" type="ORF">HYPBUDRAFT_152792</name>
</gene>
<dbReference type="InterPro" id="IPR035946">
    <property type="entry name" value="YML108W-like_sf"/>
</dbReference>
<dbReference type="Pfam" id="PF08987">
    <property type="entry name" value="DUF1892"/>
    <property type="match status" value="1"/>
</dbReference>
<keyword evidence="3" id="KW-1185">Reference proteome</keyword>
<reference evidence="3" key="1">
    <citation type="submission" date="2016-05" db="EMBL/GenBank/DDBJ databases">
        <title>Comparative genomics of biotechnologically important yeasts.</title>
        <authorList>
            <consortium name="DOE Joint Genome Institute"/>
            <person name="Riley R."/>
            <person name="Haridas S."/>
            <person name="Wolfe K.H."/>
            <person name="Lopes M.R."/>
            <person name="Hittinger C.T."/>
            <person name="Goker M."/>
            <person name="Salamov A."/>
            <person name="Wisecaver J."/>
            <person name="Long T.M."/>
            <person name="Aerts A.L."/>
            <person name="Barry K."/>
            <person name="Choi C."/>
            <person name="Clum A."/>
            <person name="Coughlan A.Y."/>
            <person name="Deshpande S."/>
            <person name="Douglass A.P."/>
            <person name="Hanson S.J."/>
            <person name="Klenk H.-P."/>
            <person name="Labutti K."/>
            <person name="Lapidus A."/>
            <person name="Lindquist E."/>
            <person name="Lipzen A."/>
            <person name="Meier-Kolthoff J.P."/>
            <person name="Ohm R.A."/>
            <person name="Otillar R.P."/>
            <person name="Pangilinan J."/>
            <person name="Peng Y."/>
            <person name="Rokas A."/>
            <person name="Rosa C.A."/>
            <person name="Scheuner C."/>
            <person name="Sibirny A.A."/>
            <person name="Slot J.C."/>
            <person name="Stielow J.B."/>
            <person name="Sun H."/>
            <person name="Kurtzman C.P."/>
            <person name="Blackwell M."/>
            <person name="Grigoriev I.V."/>
            <person name="Jeffries T.W."/>
        </authorList>
    </citation>
    <scope>NUCLEOTIDE SEQUENCE [LARGE SCALE GENOMIC DNA]</scope>
    <source>
        <strain evidence="3">NRRL Y-1933</strain>
    </source>
</reference>
<dbReference type="EMBL" id="KV454540">
    <property type="protein sequence ID" value="ODV68194.1"/>
    <property type="molecule type" value="Genomic_DNA"/>
</dbReference>